<keyword evidence="4" id="KW-1185">Reference proteome</keyword>
<dbReference type="SUPFAM" id="SSF51735">
    <property type="entry name" value="NAD(P)-binding Rossmann-fold domains"/>
    <property type="match status" value="1"/>
</dbReference>
<protein>
    <submittedName>
        <fullName evidence="3">SDR family oxidoreductase</fullName>
    </submittedName>
</protein>
<dbReference type="GO" id="GO:0016616">
    <property type="term" value="F:oxidoreductase activity, acting on the CH-OH group of donors, NAD or NADP as acceptor"/>
    <property type="evidence" value="ECO:0007669"/>
    <property type="project" value="TreeGrafter"/>
</dbReference>
<evidence type="ECO:0000256" key="1">
    <source>
        <dbReference type="ARBA" id="ARBA00006484"/>
    </source>
</evidence>
<dbReference type="PANTHER" id="PTHR42760:SF133">
    <property type="entry name" value="3-OXOACYL-[ACYL-CARRIER-PROTEIN] REDUCTASE"/>
    <property type="match status" value="1"/>
</dbReference>
<dbReference type="Proteomes" id="UP001196068">
    <property type="component" value="Unassembled WGS sequence"/>
</dbReference>
<evidence type="ECO:0000313" key="4">
    <source>
        <dbReference type="Proteomes" id="UP001196068"/>
    </source>
</evidence>
<dbReference type="EMBL" id="JAAEDH010000018">
    <property type="protein sequence ID" value="MBR0656403.1"/>
    <property type="molecule type" value="Genomic_DNA"/>
</dbReference>
<accession>A0AAF1K467</accession>
<dbReference type="AlphaFoldDB" id="A0AAF1K467"/>
<dbReference type="NCBIfam" id="NF005559">
    <property type="entry name" value="PRK07231.1"/>
    <property type="match status" value="1"/>
</dbReference>
<evidence type="ECO:0000313" key="3">
    <source>
        <dbReference type="EMBL" id="MBR0656403.1"/>
    </source>
</evidence>
<dbReference type="InterPro" id="IPR002347">
    <property type="entry name" value="SDR_fam"/>
</dbReference>
<dbReference type="InterPro" id="IPR020904">
    <property type="entry name" value="Sc_DH/Rdtase_CS"/>
</dbReference>
<keyword evidence="2" id="KW-0560">Oxidoreductase</keyword>
<proteinExistence type="inferred from homology"/>
<evidence type="ECO:0000256" key="2">
    <source>
        <dbReference type="ARBA" id="ARBA00023002"/>
    </source>
</evidence>
<dbReference type="RefSeq" id="WP_211875252.1">
    <property type="nucleotide sequence ID" value="NZ_JAAEDH010000018.1"/>
</dbReference>
<dbReference type="PANTHER" id="PTHR42760">
    <property type="entry name" value="SHORT-CHAIN DEHYDROGENASES/REDUCTASES FAMILY MEMBER"/>
    <property type="match status" value="1"/>
</dbReference>
<reference evidence="3" key="2">
    <citation type="journal article" date="2021" name="Syst. Appl. Microbiol.">
        <title>Roseomonas hellenica sp. nov., isolated from roots of wild-growing Alkanna tinctoria.</title>
        <authorList>
            <person name="Rat A."/>
            <person name="Naranjo H.D."/>
            <person name="Lebbe L."/>
            <person name="Cnockaert M."/>
            <person name="Krigas N."/>
            <person name="Grigoriadou K."/>
            <person name="Maloupa E."/>
            <person name="Willems A."/>
        </authorList>
    </citation>
    <scope>NUCLEOTIDE SEQUENCE</scope>
    <source>
        <strain evidence="3">LMG 28251</strain>
    </source>
</reference>
<sequence>MSGEGAAAEPQTHAGKVAIVTGAGRGIGAAIATLLAARGAWVAVLDLDVDLARETAARCGGFPLACDVADRAQVETACAAAEAELGPADILVNNAGISPKTNGRALGVHEMPWEEWDRVLAVNVSGAFAMIRALAPGMIARKSGRIVNQASVAGKRYTPIVACHYTTSKAALIGLTKHLSAELGPHGITVNALCPGRIGTALASTVDPRLNEDVLRDTPMGRFGTPEEVARTCCYLTGPDAAFVTGQAVDIAGGWMQT</sequence>
<organism evidence="3 4">
    <name type="scientific">Plastoroseomonas arctica</name>
    <dbReference type="NCBI Taxonomy" id="1509237"/>
    <lineage>
        <taxon>Bacteria</taxon>
        <taxon>Pseudomonadati</taxon>
        <taxon>Pseudomonadota</taxon>
        <taxon>Alphaproteobacteria</taxon>
        <taxon>Acetobacterales</taxon>
        <taxon>Acetobacteraceae</taxon>
        <taxon>Plastoroseomonas</taxon>
    </lineage>
</organism>
<comment type="similarity">
    <text evidence="1">Belongs to the short-chain dehydrogenases/reductases (SDR) family.</text>
</comment>
<dbReference type="PRINTS" id="PR00080">
    <property type="entry name" value="SDRFAMILY"/>
</dbReference>
<dbReference type="NCBIfam" id="NF009466">
    <property type="entry name" value="PRK12826.1-2"/>
    <property type="match status" value="1"/>
</dbReference>
<dbReference type="Pfam" id="PF13561">
    <property type="entry name" value="adh_short_C2"/>
    <property type="match status" value="1"/>
</dbReference>
<reference evidence="3" key="1">
    <citation type="submission" date="2020-01" db="EMBL/GenBank/DDBJ databases">
        <authorList>
            <person name="Rat A."/>
        </authorList>
    </citation>
    <scope>NUCLEOTIDE SEQUENCE</scope>
    <source>
        <strain evidence="3">LMG 28251</strain>
    </source>
</reference>
<comment type="caution">
    <text evidence="3">The sequence shown here is derived from an EMBL/GenBank/DDBJ whole genome shotgun (WGS) entry which is preliminary data.</text>
</comment>
<dbReference type="FunFam" id="3.40.50.720:FF:000084">
    <property type="entry name" value="Short-chain dehydrogenase reductase"/>
    <property type="match status" value="1"/>
</dbReference>
<dbReference type="PRINTS" id="PR00081">
    <property type="entry name" value="GDHRDH"/>
</dbReference>
<dbReference type="PROSITE" id="PS00061">
    <property type="entry name" value="ADH_SHORT"/>
    <property type="match status" value="1"/>
</dbReference>
<dbReference type="InterPro" id="IPR036291">
    <property type="entry name" value="NAD(P)-bd_dom_sf"/>
</dbReference>
<gene>
    <name evidence="3" type="ORF">GXW79_15070</name>
</gene>
<dbReference type="Gene3D" id="3.40.50.720">
    <property type="entry name" value="NAD(P)-binding Rossmann-like Domain"/>
    <property type="match status" value="1"/>
</dbReference>
<name>A0AAF1K467_9PROT</name>